<name>A0A811KT94_9BILA</name>
<protein>
    <submittedName>
        <fullName evidence="1">Uncharacterized protein</fullName>
    </submittedName>
</protein>
<dbReference type="Proteomes" id="UP000614601">
    <property type="component" value="Unassembled WGS sequence"/>
</dbReference>
<evidence type="ECO:0000313" key="1">
    <source>
        <dbReference type="EMBL" id="CAD5218670.1"/>
    </source>
</evidence>
<sequence>MNPKTVLIHRRFEYDDTVISDGHFVPTNFEVLKLFLKRRWSHVFHKIVNKDGFEIKGLQQWLDGKEAAGGIQTEVKYNNSKWEPQFVALNAESTPFHDETFLYRSRSNVQWVHELCRANFTFKVLNRVFTVHSGIKRAEKQEFRELIDKAVQSGLQKQILTNFKNRLDQMYPYTEKFCPFFDYPK</sequence>
<dbReference type="Proteomes" id="UP000783686">
    <property type="component" value="Unassembled WGS sequence"/>
</dbReference>
<dbReference type="PANTHER" id="PTHR47411">
    <property type="entry name" value="B3GNT1, BETA-1,3-N-ACETYLGUCOSAMINYLTRANSFERASE 1, HOMOLOG"/>
    <property type="match status" value="1"/>
</dbReference>
<dbReference type="EMBL" id="CAJFDH010000004">
    <property type="protein sequence ID" value="CAD5218670.1"/>
    <property type="molecule type" value="Genomic_DNA"/>
</dbReference>
<dbReference type="AlphaFoldDB" id="A0A811KT94"/>
<dbReference type="EMBL" id="CAJFCW020000004">
    <property type="protein sequence ID" value="CAG9111283.1"/>
    <property type="molecule type" value="Genomic_DNA"/>
</dbReference>
<evidence type="ECO:0000313" key="2">
    <source>
        <dbReference type="Proteomes" id="UP000614601"/>
    </source>
</evidence>
<dbReference type="OrthoDB" id="9974378at2759"/>
<proteinExistence type="predicted"/>
<gene>
    <name evidence="1" type="ORF">BOKJ2_LOCUS7880</name>
</gene>
<accession>A0A811KT94</accession>
<dbReference type="Pfam" id="PF13896">
    <property type="entry name" value="Glyco_transf_49"/>
    <property type="match status" value="1"/>
</dbReference>
<keyword evidence="2" id="KW-1185">Reference proteome</keyword>
<organism evidence="1 2">
    <name type="scientific">Bursaphelenchus okinawaensis</name>
    <dbReference type="NCBI Taxonomy" id="465554"/>
    <lineage>
        <taxon>Eukaryota</taxon>
        <taxon>Metazoa</taxon>
        <taxon>Ecdysozoa</taxon>
        <taxon>Nematoda</taxon>
        <taxon>Chromadorea</taxon>
        <taxon>Rhabditida</taxon>
        <taxon>Tylenchina</taxon>
        <taxon>Tylenchomorpha</taxon>
        <taxon>Aphelenchoidea</taxon>
        <taxon>Aphelenchoididae</taxon>
        <taxon>Bursaphelenchus</taxon>
    </lineage>
</organism>
<reference evidence="1" key="1">
    <citation type="submission" date="2020-09" db="EMBL/GenBank/DDBJ databases">
        <authorList>
            <person name="Kikuchi T."/>
        </authorList>
    </citation>
    <scope>NUCLEOTIDE SEQUENCE</scope>
    <source>
        <strain evidence="1">SH1</strain>
    </source>
</reference>
<comment type="caution">
    <text evidence="1">The sequence shown here is derived from an EMBL/GenBank/DDBJ whole genome shotgun (WGS) entry which is preliminary data.</text>
</comment>
<dbReference type="PANTHER" id="PTHR47411:SF3">
    <property type="entry name" value="I-BETA-1,3-N-ACETYLGLUCOSAMINYLTRANSFERASE"/>
    <property type="match status" value="1"/>
</dbReference>